<keyword evidence="4 7" id="KW-0267">Excision nuclease</keyword>
<gene>
    <name evidence="7" type="primary">uvrC</name>
    <name evidence="12" type="ORF">GGQ67_001525</name>
</gene>
<dbReference type="Pfam" id="PF08459">
    <property type="entry name" value="UvrC_RNaseH_dom"/>
    <property type="match status" value="1"/>
</dbReference>
<dbReference type="CDD" id="cd10434">
    <property type="entry name" value="GIY-YIG_UvrC_Cho"/>
    <property type="match status" value="1"/>
</dbReference>
<comment type="subunit">
    <text evidence="7">Interacts with UvrB in an incision complex.</text>
</comment>
<dbReference type="PROSITE" id="PS50164">
    <property type="entry name" value="GIY_YIG"/>
    <property type="match status" value="1"/>
</dbReference>
<dbReference type="PANTHER" id="PTHR30562">
    <property type="entry name" value="UVRC/OXIDOREDUCTASE"/>
    <property type="match status" value="1"/>
</dbReference>
<dbReference type="InterPro" id="IPR036876">
    <property type="entry name" value="UVR_dom_sf"/>
</dbReference>
<organism evidence="12 13">
    <name type="scientific">Rhizobium metallidurans</name>
    <dbReference type="NCBI Taxonomy" id="1265931"/>
    <lineage>
        <taxon>Bacteria</taxon>
        <taxon>Pseudomonadati</taxon>
        <taxon>Pseudomonadota</taxon>
        <taxon>Alphaproteobacteria</taxon>
        <taxon>Hyphomicrobiales</taxon>
        <taxon>Rhizobiaceae</taxon>
        <taxon>Rhizobium/Agrobacterium group</taxon>
        <taxon>Rhizobium</taxon>
    </lineage>
</organism>
<dbReference type="Pfam" id="PF01541">
    <property type="entry name" value="GIY-YIG"/>
    <property type="match status" value="1"/>
</dbReference>
<dbReference type="InterPro" id="IPR001943">
    <property type="entry name" value="UVR_dom"/>
</dbReference>
<accession>A0A7W6CP82</accession>
<feature type="compositionally biased region" description="Acidic residues" evidence="8">
    <location>
        <begin position="14"/>
        <end position="27"/>
    </location>
</feature>
<keyword evidence="5 7" id="KW-0234">DNA repair</keyword>
<dbReference type="SUPFAM" id="SSF46600">
    <property type="entry name" value="C-terminal UvrC-binding domain of UvrB"/>
    <property type="match status" value="1"/>
</dbReference>
<dbReference type="InterPro" id="IPR001162">
    <property type="entry name" value="UvrC_RNase_H_dom"/>
</dbReference>
<sequence>MNSRKLPDGGVLYDENDETDDDIEVESESSASPVGGPVTCVIDWNEGGSNETGLVGADLIAEFVKRLPNSPGVYRMFNEAGDVLYVGKARSLKKRVSNYALGRVHSNRIAQMVRQTAHMEFVTTRTEIEALLLEANLIKRLRPRFNVLLRDDKSFPYILISGDHRAPAILKHRGARARKGDYFGPFASAGAVGRTINSLQRAFLIRTCTDSVFETRTRPCLLYQIKRCSAPCTHEISDAGYGELVQEAKDFLSGKSQKVKAHMAEAMNQAAEDLDFEQAAVYRDRLASLSHVSSHQGINPAGVEEADVFAIYHEGGISCIQVFFFRTGQNWGNRAYFPKADPQLTGAEVLSAFLAQFYDDKPVPKQILLSETVDEMELLAAAFAEKAGHKISVLVPQRGEKRDLVDHVMGNAREAHGRKLAETASQSRLLEGFKDTFKLSYVPQRVEIYDNSHIMGTNAVGGMVVAGPEGFVKNQYRKFNIKSTDITPGDDFGMMREVMTRRFTRLLKEEGIPDRSQPVAAADAADMPFPAWPDVILIDGGQGQMTAVRAILEELGITDSVTAIGVAKGVDRDAGRERFFLPGGESFTLPPRDPVLYFTQRMRDEAHRFAIGSHRARRKKEMVKNPLDEIGGIGPSRKRALLQHFGTAKAVSRAALADLMAVEGISETVAKQVYNHFHDDAAK</sequence>
<feature type="domain" description="UVR" evidence="9">
    <location>
        <begin position="257"/>
        <end position="292"/>
    </location>
</feature>
<dbReference type="InterPro" id="IPR003583">
    <property type="entry name" value="Hlx-hairpin-Hlx_DNA-bd_motif"/>
</dbReference>
<evidence type="ECO:0000256" key="8">
    <source>
        <dbReference type="SAM" id="MobiDB-lite"/>
    </source>
</evidence>
<dbReference type="Pfam" id="PF14520">
    <property type="entry name" value="HHH_5"/>
    <property type="match status" value="1"/>
</dbReference>
<dbReference type="InterPro" id="IPR004791">
    <property type="entry name" value="UvrC"/>
</dbReference>
<dbReference type="PROSITE" id="PS50165">
    <property type="entry name" value="UVRC"/>
    <property type="match status" value="1"/>
</dbReference>
<dbReference type="GO" id="GO:0003677">
    <property type="term" value="F:DNA binding"/>
    <property type="evidence" value="ECO:0007669"/>
    <property type="project" value="UniProtKB-UniRule"/>
</dbReference>
<evidence type="ECO:0000256" key="2">
    <source>
        <dbReference type="ARBA" id="ARBA00022763"/>
    </source>
</evidence>
<dbReference type="GO" id="GO:0005737">
    <property type="term" value="C:cytoplasm"/>
    <property type="evidence" value="ECO:0007669"/>
    <property type="project" value="UniProtKB-SubCell"/>
</dbReference>
<keyword evidence="13" id="KW-1185">Reference proteome</keyword>
<keyword evidence="1 7" id="KW-0963">Cytoplasm</keyword>
<dbReference type="GO" id="GO:0009380">
    <property type="term" value="C:excinuclease repair complex"/>
    <property type="evidence" value="ECO:0007669"/>
    <property type="project" value="InterPro"/>
</dbReference>
<dbReference type="FunFam" id="3.40.1440.10:FF:000001">
    <property type="entry name" value="UvrABC system protein C"/>
    <property type="match status" value="1"/>
</dbReference>
<dbReference type="InterPro" id="IPR050066">
    <property type="entry name" value="UvrABC_protein_C"/>
</dbReference>
<evidence type="ECO:0000259" key="10">
    <source>
        <dbReference type="PROSITE" id="PS50164"/>
    </source>
</evidence>
<dbReference type="Gene3D" id="3.30.420.340">
    <property type="entry name" value="UvrC, RNAse H endonuclease domain"/>
    <property type="match status" value="1"/>
</dbReference>
<comment type="similarity">
    <text evidence="7">Belongs to the UvrC family.</text>
</comment>
<dbReference type="NCBIfam" id="TIGR00194">
    <property type="entry name" value="uvrC"/>
    <property type="match status" value="1"/>
</dbReference>
<evidence type="ECO:0000256" key="1">
    <source>
        <dbReference type="ARBA" id="ARBA00022490"/>
    </source>
</evidence>
<dbReference type="HAMAP" id="MF_00203">
    <property type="entry name" value="UvrC"/>
    <property type="match status" value="1"/>
</dbReference>
<dbReference type="SMART" id="SM00465">
    <property type="entry name" value="GIYc"/>
    <property type="match status" value="1"/>
</dbReference>
<evidence type="ECO:0000256" key="4">
    <source>
        <dbReference type="ARBA" id="ARBA00022881"/>
    </source>
</evidence>
<comment type="function">
    <text evidence="7">The UvrABC repair system catalyzes the recognition and processing of DNA lesions. UvrC both incises the 5' and 3' sides of the lesion. The N-terminal half is responsible for the 3' incision and the C-terminal half is responsible for the 5' incision.</text>
</comment>
<dbReference type="InterPro" id="IPR047296">
    <property type="entry name" value="GIY-YIG_UvrC_Cho"/>
</dbReference>
<name>A0A7W6CP82_9HYPH</name>
<dbReference type="PANTHER" id="PTHR30562:SF1">
    <property type="entry name" value="UVRABC SYSTEM PROTEIN C"/>
    <property type="match status" value="1"/>
</dbReference>
<evidence type="ECO:0000313" key="13">
    <source>
        <dbReference type="Proteomes" id="UP000582090"/>
    </source>
</evidence>
<feature type="region of interest" description="Disordered" evidence="8">
    <location>
        <begin position="1"/>
        <end position="36"/>
    </location>
</feature>
<dbReference type="Proteomes" id="UP000582090">
    <property type="component" value="Unassembled WGS sequence"/>
</dbReference>
<dbReference type="Gene3D" id="4.10.860.10">
    <property type="entry name" value="UVR domain"/>
    <property type="match status" value="1"/>
</dbReference>
<dbReference type="GO" id="GO:0006289">
    <property type="term" value="P:nucleotide-excision repair"/>
    <property type="evidence" value="ECO:0007669"/>
    <property type="project" value="UniProtKB-UniRule"/>
</dbReference>
<dbReference type="SUPFAM" id="SSF47781">
    <property type="entry name" value="RuvA domain 2-like"/>
    <property type="match status" value="1"/>
</dbReference>
<dbReference type="NCBIfam" id="NF001824">
    <property type="entry name" value="PRK00558.1-5"/>
    <property type="match status" value="1"/>
</dbReference>
<dbReference type="FunFam" id="3.30.420.340:FF:000001">
    <property type="entry name" value="UvrABC system protein C"/>
    <property type="match status" value="1"/>
</dbReference>
<keyword evidence="3 7" id="KW-0228">DNA excision</keyword>
<comment type="caution">
    <text evidence="12">The sequence shown here is derived from an EMBL/GenBank/DDBJ whole genome shotgun (WGS) entry which is preliminary data.</text>
</comment>
<dbReference type="InterPro" id="IPR038476">
    <property type="entry name" value="UvrC_RNase_H_dom_sf"/>
</dbReference>
<evidence type="ECO:0000256" key="6">
    <source>
        <dbReference type="ARBA" id="ARBA00023236"/>
    </source>
</evidence>
<evidence type="ECO:0000313" key="12">
    <source>
        <dbReference type="EMBL" id="MBB3963886.1"/>
    </source>
</evidence>
<evidence type="ECO:0000259" key="11">
    <source>
        <dbReference type="PROSITE" id="PS50165"/>
    </source>
</evidence>
<dbReference type="SUPFAM" id="SSF82771">
    <property type="entry name" value="GIY-YIG endonuclease"/>
    <property type="match status" value="1"/>
</dbReference>
<dbReference type="GO" id="GO:0009381">
    <property type="term" value="F:excinuclease ABC activity"/>
    <property type="evidence" value="ECO:0007669"/>
    <property type="project" value="UniProtKB-UniRule"/>
</dbReference>
<evidence type="ECO:0000256" key="5">
    <source>
        <dbReference type="ARBA" id="ARBA00023204"/>
    </source>
</evidence>
<dbReference type="InterPro" id="IPR035901">
    <property type="entry name" value="GIY-YIG_endonuc_sf"/>
</dbReference>
<dbReference type="Pfam" id="PF02151">
    <property type="entry name" value="UVR"/>
    <property type="match status" value="1"/>
</dbReference>
<dbReference type="GO" id="GO:0009432">
    <property type="term" value="P:SOS response"/>
    <property type="evidence" value="ECO:0007669"/>
    <property type="project" value="UniProtKB-UniRule"/>
</dbReference>
<keyword evidence="2 7" id="KW-0227">DNA damage</keyword>
<dbReference type="RefSeq" id="WP_183899566.1">
    <property type="nucleotide sequence ID" value="NZ_JACIDW010000003.1"/>
</dbReference>
<comment type="subcellular location">
    <subcellularLocation>
        <location evidence="7">Cytoplasm</location>
    </subcellularLocation>
</comment>
<protein>
    <recommendedName>
        <fullName evidence="7">UvrABC system protein C</fullName>
        <shortName evidence="7">Protein UvrC</shortName>
    </recommendedName>
    <alternativeName>
        <fullName evidence="7">Excinuclease ABC subunit C</fullName>
    </alternativeName>
</protein>
<evidence type="ECO:0000259" key="9">
    <source>
        <dbReference type="PROSITE" id="PS50151"/>
    </source>
</evidence>
<dbReference type="Pfam" id="PF22920">
    <property type="entry name" value="UvrC_RNaseH"/>
    <property type="match status" value="1"/>
</dbReference>
<feature type="domain" description="GIY-YIG" evidence="10">
    <location>
        <begin position="69"/>
        <end position="147"/>
    </location>
</feature>
<proteinExistence type="inferred from homology"/>
<dbReference type="PROSITE" id="PS50151">
    <property type="entry name" value="UVR"/>
    <property type="match status" value="1"/>
</dbReference>
<reference evidence="12 13" key="1">
    <citation type="submission" date="2020-08" db="EMBL/GenBank/DDBJ databases">
        <title>Genomic Encyclopedia of Type Strains, Phase IV (KMG-IV): sequencing the most valuable type-strain genomes for metagenomic binning, comparative biology and taxonomic classification.</title>
        <authorList>
            <person name="Goeker M."/>
        </authorList>
    </citation>
    <scope>NUCLEOTIDE SEQUENCE [LARGE SCALE GENOMIC DNA]</scope>
    <source>
        <strain evidence="12 13">DSM 26575</strain>
    </source>
</reference>
<dbReference type="AlphaFoldDB" id="A0A7W6CP82"/>
<dbReference type="EMBL" id="JACIDW010000003">
    <property type="protein sequence ID" value="MBB3963886.1"/>
    <property type="molecule type" value="Genomic_DNA"/>
</dbReference>
<dbReference type="Gene3D" id="3.40.1440.10">
    <property type="entry name" value="GIY-YIG endonuclease"/>
    <property type="match status" value="1"/>
</dbReference>
<keyword evidence="6 7" id="KW-0742">SOS response</keyword>
<dbReference type="Gene3D" id="1.10.150.20">
    <property type="entry name" value="5' to 3' exonuclease, C-terminal subdomain"/>
    <property type="match status" value="1"/>
</dbReference>
<dbReference type="InterPro" id="IPR010994">
    <property type="entry name" value="RuvA_2-like"/>
</dbReference>
<dbReference type="SMART" id="SM00278">
    <property type="entry name" value="HhH1"/>
    <property type="match status" value="2"/>
</dbReference>
<dbReference type="InterPro" id="IPR000305">
    <property type="entry name" value="GIY-YIG_endonuc"/>
</dbReference>
<evidence type="ECO:0000256" key="3">
    <source>
        <dbReference type="ARBA" id="ARBA00022769"/>
    </source>
</evidence>
<evidence type="ECO:0000256" key="7">
    <source>
        <dbReference type="HAMAP-Rule" id="MF_00203"/>
    </source>
</evidence>
<feature type="domain" description="UvrC family homology region profile" evidence="11">
    <location>
        <begin position="308"/>
        <end position="552"/>
    </location>
</feature>